<dbReference type="InParanoid" id="A0A061F7K2"/>
<dbReference type="STRING" id="3641.A0A061F7K2"/>
<dbReference type="Pfam" id="PF23247">
    <property type="entry name" value="LRR_RPS2"/>
    <property type="match status" value="1"/>
</dbReference>
<dbReference type="eggNOG" id="KOG4658">
    <property type="taxonomic scope" value="Eukaryota"/>
</dbReference>
<dbReference type="InterPro" id="IPR058922">
    <property type="entry name" value="WHD_DRP"/>
</dbReference>
<evidence type="ECO:0000256" key="3">
    <source>
        <dbReference type="ARBA" id="ARBA00022737"/>
    </source>
</evidence>
<dbReference type="Pfam" id="PF00931">
    <property type="entry name" value="NB-ARC"/>
    <property type="match status" value="2"/>
</dbReference>
<proteinExistence type="inferred from homology"/>
<dbReference type="PANTHER" id="PTHR33463">
    <property type="entry name" value="NB-ARC DOMAIN-CONTAINING PROTEIN-RELATED"/>
    <property type="match status" value="1"/>
</dbReference>
<keyword evidence="9" id="KW-1185">Reference proteome</keyword>
<dbReference type="Gene3D" id="3.80.10.10">
    <property type="entry name" value="Ribonuclease Inhibitor"/>
    <property type="match status" value="2"/>
</dbReference>
<dbReference type="Gene3D" id="3.40.50.300">
    <property type="entry name" value="P-loop containing nucleotide triphosphate hydrolases"/>
    <property type="match status" value="3"/>
</dbReference>
<evidence type="ECO:0000313" key="9">
    <source>
        <dbReference type="Proteomes" id="UP000026915"/>
    </source>
</evidence>
<dbReference type="Gramene" id="EOY13026">
    <property type="protein sequence ID" value="EOY13026"/>
    <property type="gene ID" value="TCM_031532"/>
</dbReference>
<evidence type="ECO:0000259" key="7">
    <source>
        <dbReference type="SMART" id="SM00382"/>
    </source>
</evidence>
<dbReference type="PRINTS" id="PR00364">
    <property type="entry name" value="DISEASERSIST"/>
</dbReference>
<dbReference type="InterPro" id="IPR002182">
    <property type="entry name" value="NB-ARC"/>
</dbReference>
<comment type="similarity">
    <text evidence="1">Belongs to the disease resistance NB-LRR family.</text>
</comment>
<name>A0A061F7K2_THECC</name>
<gene>
    <name evidence="8" type="ORF">TCM_031532</name>
</gene>
<dbReference type="Pfam" id="PF23559">
    <property type="entry name" value="WHD_DRP"/>
    <property type="match status" value="2"/>
</dbReference>
<dbReference type="InterPro" id="IPR003593">
    <property type="entry name" value="AAA+_ATPase"/>
</dbReference>
<reference evidence="8 9" key="1">
    <citation type="journal article" date="2013" name="Genome Biol.">
        <title>The genome sequence of the most widely cultivated cacao type and its use to identify candidate genes regulating pod color.</title>
        <authorList>
            <person name="Motamayor J.C."/>
            <person name="Mockaitis K."/>
            <person name="Schmutz J."/>
            <person name="Haiminen N."/>
            <person name="Iii D.L."/>
            <person name="Cornejo O."/>
            <person name="Findley S.D."/>
            <person name="Zheng P."/>
            <person name="Utro F."/>
            <person name="Royaert S."/>
            <person name="Saski C."/>
            <person name="Jenkins J."/>
            <person name="Podicheti R."/>
            <person name="Zhao M."/>
            <person name="Scheffler B.E."/>
            <person name="Stack J.C."/>
            <person name="Feltus F.A."/>
            <person name="Mustiga G.M."/>
            <person name="Amores F."/>
            <person name="Phillips W."/>
            <person name="Marelli J.P."/>
            <person name="May G.D."/>
            <person name="Shapiro H."/>
            <person name="Ma J."/>
            <person name="Bustamante C.D."/>
            <person name="Schnell R.J."/>
            <person name="Main D."/>
            <person name="Gilbert D."/>
            <person name="Parida L."/>
            <person name="Kuhn D.N."/>
        </authorList>
    </citation>
    <scope>NUCLEOTIDE SEQUENCE [LARGE SCALE GENOMIC DNA]</scope>
    <source>
        <strain evidence="9">cv. Matina 1-6</strain>
    </source>
</reference>
<dbReference type="Proteomes" id="UP000026915">
    <property type="component" value="Chromosome 7"/>
</dbReference>
<dbReference type="GO" id="GO:0006952">
    <property type="term" value="P:defense response"/>
    <property type="evidence" value="ECO:0007669"/>
    <property type="project" value="UniProtKB-KW"/>
</dbReference>
<dbReference type="InterPro" id="IPR057135">
    <property type="entry name" value="At4g27190-like_LRR"/>
</dbReference>
<dbReference type="InterPro" id="IPR032675">
    <property type="entry name" value="LRR_dom_sf"/>
</dbReference>
<dbReference type="SMART" id="SM00369">
    <property type="entry name" value="LRR_TYP"/>
    <property type="match status" value="4"/>
</dbReference>
<keyword evidence="2" id="KW-0433">Leucine-rich repeat</keyword>
<feature type="domain" description="AAA+ ATPase" evidence="7">
    <location>
        <begin position="176"/>
        <end position="312"/>
    </location>
</feature>
<dbReference type="Gene3D" id="1.10.10.10">
    <property type="entry name" value="Winged helix-like DNA-binding domain superfamily/Winged helix DNA-binding domain"/>
    <property type="match status" value="2"/>
</dbReference>
<evidence type="ECO:0000256" key="2">
    <source>
        <dbReference type="ARBA" id="ARBA00022614"/>
    </source>
</evidence>
<keyword evidence="4" id="KW-0547">Nucleotide-binding</keyword>
<sequence length="1662" mass="190541">MSLHPFFNESIPQFGAGTSYNMDLIGQIIDPIGQSARKYLRYHRKFSEYVDDFKQAQADLNNRKMDIHQQLQDEHRPGKKPKLEVESWFNKVEEKLDHAQRVEDKVSEGTYLFRSCLGKLLDETTQAMKTVYDKGQFSGSLVVNDSSTIAAELATPEITGETNVGEEIRKYLMGDEVRMIGVSGMGGIGKTTIMKHVHNRLLKEDKFKKLIWATVSQDFDVRRLQNDIASQLEKTLSDDKNTTIRAGELLEMLRKQGSFLLILDDVWSSFSFEDVGILEPTTDNGCKLVLTTRSAKVVREMDCKKVQVPYLLTDEAMQLFLSKVGQDMLPNPNLESIMKDVVCECGGLPLAIVTIAGCMRGISDPLVWRNALNELRGYIRNIDEMEEKVFRCLRFSYDRMKQKDQDCFLWGALFPEDYVIDKKEIVERWMEAGLIDEMETRQEMQDNGHSILQKLEENCLLEREDEGTSIKMHDVVRDMALHITRKRFYVKAGKQLEHLPEWGEDVEKVSLMLSSISKIPQNMLSPKCKKLTTLLLINNSLEEIPVSFFEYMPNLKILDLTWNPIRELPNSISNLKKLTTLLLRYCIELENVPSLSKLQALKKLNLLGTRIQKIPQGLEMLINLRYLNLGWTTSLKEIPDGIFSKLYDLQHLIISPATSRAEEMKTVNKLEVLEVCFNDMHDLSVYAGQRKRPNYYNIFVGRHNLTDIDFGSKSVTISGSNMKIENSIILPSDIQGLHLTACERNGASFSDIVGSEGVTDLKKCTIDDCNGLESIFSSRCASLQTIEILSLAYLWNLKIIVGESIPPEPGTFSNLKVIFVSECAKLKNLFSAKWVLRNLHNLEEIHVENCEEMEEIMASEKEGMSTDNNVMFTLPKLKILKLSDLPELKSICRTNEVMICDSLQQIKILNCPKLKRIPLYLPLLELDNSQPSSPPSLEEVLVYPKEWWESVEWDHPNAKNVLLPLLKFWDMHKRGAAKRSIDVTRYSGYDELKKDTARRFGIKGQLEHQGRIGWKLVFVDHENDVLPRTKSEPFIWSLSAVLNKSQPGWRLSLSSIMIVKSENGDLIRKFSEYVDGFKHAQADLHDRKADIHQQLQDEHRFGKKPKQEVESWFKKVEEKLDQAQRVEDKVSKGKYLFRSCLGKLVDETTQALKEVSAECHFSRSLLVNDPSTIAVKLPTPELAGETHATEEIYKYLMGDEVRMIGVCGMGGIAKTTIMKHVHNSYVLILDDVWSSFSLEDVGILEPTRDNGCKLVLTTHSEEVVRSMACKKVQVSCLSTDESMKLFLNKLVGQDMLSNQTLESIMKLVVRECDGLPLAIVTVAGCMRGISDPLVWQNTLNELRGYIRNIKDMEDKVFACLKFSYDRLEQKDQDCFLSCALYPEDYEIEKEEIVEYWMEQGLVDEMETRQAMQGSGHSILRKLEENCLLERVTKGTHIKMHDVVRDMALHITRKGFYVKADEQLEELPDMKEWGEDIEKMPDEILLKLHRLQHLTMRPTLLRVEEVKTLDKLEVFEGCFPDVHDLGLFAAQRKRPNKDYSKMVTFKGFIMNTEDPIVLPSDIQQLQLQLQLKSICKTNEVIVCDSLQQIEIWNCPKLKRIPLCLPLLELDNSPPSPPPCLKEICIDPEECWESMEWDHPNARNVLLPLLRFRSGKKTQWVKAV</sequence>
<dbReference type="InterPro" id="IPR042197">
    <property type="entry name" value="Apaf_helical"/>
</dbReference>
<dbReference type="SUPFAM" id="SSF52540">
    <property type="entry name" value="P-loop containing nucleoside triphosphate hydrolases"/>
    <property type="match status" value="2"/>
</dbReference>
<dbReference type="EMBL" id="CM001885">
    <property type="protein sequence ID" value="EOY13026.1"/>
    <property type="molecule type" value="Genomic_DNA"/>
</dbReference>
<protein>
    <submittedName>
        <fullName evidence="8">Nbs-lrr resistance protein</fullName>
    </submittedName>
</protein>
<dbReference type="SMART" id="SM00382">
    <property type="entry name" value="AAA"/>
    <property type="match status" value="1"/>
</dbReference>
<dbReference type="InterPro" id="IPR003591">
    <property type="entry name" value="Leu-rich_rpt_typical-subtyp"/>
</dbReference>
<evidence type="ECO:0000313" key="8">
    <source>
        <dbReference type="EMBL" id="EOY13026.1"/>
    </source>
</evidence>
<evidence type="ECO:0000256" key="5">
    <source>
        <dbReference type="ARBA" id="ARBA00022821"/>
    </source>
</evidence>
<evidence type="ECO:0000256" key="4">
    <source>
        <dbReference type="ARBA" id="ARBA00022741"/>
    </source>
</evidence>
<dbReference type="PANTHER" id="PTHR33463:SF217">
    <property type="entry name" value="DISEASE RESISTANCE PROTEIN RPS2-LIKE"/>
    <property type="match status" value="1"/>
</dbReference>
<dbReference type="GO" id="GO:0043531">
    <property type="term" value="F:ADP binding"/>
    <property type="evidence" value="ECO:0007669"/>
    <property type="project" value="InterPro"/>
</dbReference>
<dbReference type="Pfam" id="PF13855">
    <property type="entry name" value="LRR_8"/>
    <property type="match status" value="1"/>
</dbReference>
<evidence type="ECO:0000256" key="1">
    <source>
        <dbReference type="ARBA" id="ARBA00008894"/>
    </source>
</evidence>
<keyword evidence="3" id="KW-0677">Repeat</keyword>
<dbReference type="Gene3D" id="1.10.8.430">
    <property type="entry name" value="Helical domain of apoptotic protease-activating factors"/>
    <property type="match status" value="2"/>
</dbReference>
<dbReference type="InterPro" id="IPR027417">
    <property type="entry name" value="P-loop_NTPase"/>
</dbReference>
<dbReference type="InterPro" id="IPR036388">
    <property type="entry name" value="WH-like_DNA-bd_sf"/>
</dbReference>
<dbReference type="InterPro" id="IPR001611">
    <property type="entry name" value="Leu-rich_rpt"/>
</dbReference>
<dbReference type="SUPFAM" id="SSF52058">
    <property type="entry name" value="L domain-like"/>
    <property type="match status" value="1"/>
</dbReference>
<dbReference type="FunCoup" id="A0A061F7K2">
    <property type="interactions" value="20"/>
</dbReference>
<organism evidence="8 9">
    <name type="scientific">Theobroma cacao</name>
    <name type="common">Cacao</name>
    <name type="synonym">Cocoa</name>
    <dbReference type="NCBI Taxonomy" id="3641"/>
    <lineage>
        <taxon>Eukaryota</taxon>
        <taxon>Viridiplantae</taxon>
        <taxon>Streptophyta</taxon>
        <taxon>Embryophyta</taxon>
        <taxon>Tracheophyta</taxon>
        <taxon>Spermatophyta</taxon>
        <taxon>Magnoliopsida</taxon>
        <taxon>eudicotyledons</taxon>
        <taxon>Gunneridae</taxon>
        <taxon>Pentapetalae</taxon>
        <taxon>rosids</taxon>
        <taxon>malvids</taxon>
        <taxon>Malvales</taxon>
        <taxon>Malvaceae</taxon>
        <taxon>Byttnerioideae</taxon>
        <taxon>Theobroma</taxon>
    </lineage>
</organism>
<keyword evidence="5" id="KW-0611">Plant defense</keyword>
<dbReference type="HOGENOM" id="CLU_242120_0_0_1"/>
<dbReference type="Gene3D" id="3.10.20.90">
    <property type="entry name" value="Phosphatidylinositol 3-kinase Catalytic Subunit, Chain A, domain 1"/>
    <property type="match status" value="1"/>
</dbReference>
<dbReference type="OMA" id="DTHARLH"/>
<dbReference type="FunFam" id="3.40.50.300:FF:001091">
    <property type="entry name" value="Probable disease resistance protein At1g61300"/>
    <property type="match status" value="1"/>
</dbReference>
<dbReference type="GO" id="GO:0005524">
    <property type="term" value="F:ATP binding"/>
    <property type="evidence" value="ECO:0007669"/>
    <property type="project" value="UniProtKB-KW"/>
</dbReference>
<dbReference type="FunFam" id="1.10.10.10:FF:000322">
    <property type="entry name" value="Probable disease resistance protein At1g63360"/>
    <property type="match status" value="2"/>
</dbReference>
<dbReference type="PROSITE" id="PS51450">
    <property type="entry name" value="LRR"/>
    <property type="match status" value="1"/>
</dbReference>
<dbReference type="InterPro" id="IPR050905">
    <property type="entry name" value="Plant_NBS-LRR"/>
</dbReference>
<keyword evidence="6" id="KW-0067">ATP-binding</keyword>
<accession>A0A061F7K2</accession>
<evidence type="ECO:0000256" key="6">
    <source>
        <dbReference type="ARBA" id="ARBA00022840"/>
    </source>
</evidence>